<keyword evidence="3" id="KW-1185">Reference proteome</keyword>
<keyword evidence="1" id="KW-0812">Transmembrane</keyword>
<sequence>MKDEQLILYYYADGLSRAERLAVEAALAADPALRERYEALQRELNDVTEEVIEKPPEYMVARWHDSIDRAAAAERHRVPARTSGFHLPSFAWGTALAATLVVGIAIGIYFSSTPMNDDFVEPGPTVANLVGNTSAGNAFTRGLQEHFQQSRQDINGLPADSSAERELLIMHIIQQNRLFARAAKENDSPELARVLRAFEPILARLSADDLSPAEAARLQAKLSFELNVMLTKMNQAPSNSSESI</sequence>
<protein>
    <submittedName>
        <fullName evidence="2">Uncharacterized protein</fullName>
    </submittedName>
</protein>
<feature type="transmembrane region" description="Helical" evidence="1">
    <location>
        <begin position="90"/>
        <end position="110"/>
    </location>
</feature>
<gene>
    <name evidence="2" type="ORF">BA177_17670</name>
</gene>
<organism evidence="2 3">
    <name type="scientific">Woeseia oceani</name>
    <dbReference type="NCBI Taxonomy" id="1548547"/>
    <lineage>
        <taxon>Bacteria</taxon>
        <taxon>Pseudomonadati</taxon>
        <taxon>Pseudomonadota</taxon>
        <taxon>Gammaproteobacteria</taxon>
        <taxon>Woeseiales</taxon>
        <taxon>Woeseiaceae</taxon>
        <taxon>Woeseia</taxon>
    </lineage>
</organism>
<dbReference type="EMBL" id="CP016268">
    <property type="protein sequence ID" value="ANO52772.1"/>
    <property type="molecule type" value="Genomic_DNA"/>
</dbReference>
<evidence type="ECO:0000256" key="1">
    <source>
        <dbReference type="SAM" id="Phobius"/>
    </source>
</evidence>
<dbReference type="RefSeq" id="WP_068618422.1">
    <property type="nucleotide sequence ID" value="NZ_CP016268.1"/>
</dbReference>
<name>A0A193LJT5_9GAMM</name>
<evidence type="ECO:0000313" key="3">
    <source>
        <dbReference type="Proteomes" id="UP000092695"/>
    </source>
</evidence>
<proteinExistence type="predicted"/>
<dbReference type="Proteomes" id="UP000092695">
    <property type="component" value="Chromosome"/>
</dbReference>
<keyword evidence="1" id="KW-0472">Membrane</keyword>
<keyword evidence="1" id="KW-1133">Transmembrane helix</keyword>
<dbReference type="STRING" id="1548547.BA177_17670"/>
<evidence type="ECO:0000313" key="2">
    <source>
        <dbReference type="EMBL" id="ANO52772.1"/>
    </source>
</evidence>
<dbReference type="AlphaFoldDB" id="A0A193LJT5"/>
<accession>A0A193LJT5</accession>
<reference evidence="2 3" key="1">
    <citation type="submission" date="2016-06" db="EMBL/GenBank/DDBJ databases">
        <title>Complete genome sequence of a deep-branching marine Gamma Proteobacterium Woeseia oceani type strain XK5.</title>
        <authorList>
            <person name="Mu D."/>
            <person name="Du Z."/>
        </authorList>
    </citation>
    <scope>NUCLEOTIDE SEQUENCE [LARGE SCALE GENOMIC DNA]</scope>
    <source>
        <strain evidence="2 3">XK5</strain>
    </source>
</reference>
<dbReference type="KEGG" id="woc:BA177_17670"/>